<evidence type="ECO:0008006" key="4">
    <source>
        <dbReference type="Google" id="ProtNLM"/>
    </source>
</evidence>
<evidence type="ECO:0000313" key="3">
    <source>
        <dbReference type="Proteomes" id="UP000464330"/>
    </source>
</evidence>
<feature type="chain" id="PRO_5034890912" description="DUF3221 domain-containing protein" evidence="1">
    <location>
        <begin position="30"/>
        <end position="131"/>
    </location>
</feature>
<gene>
    <name evidence="2" type="ORF">ERICV_00308</name>
</gene>
<feature type="signal peptide" evidence="1">
    <location>
        <begin position="1"/>
        <end position="29"/>
    </location>
</feature>
<dbReference type="Proteomes" id="UP000464330">
    <property type="component" value="Chromosome"/>
</dbReference>
<sequence precursor="true">MITKKKLVAVATTLTLGLGLTAGLTPAFAHSDESSLKSTSISSASKQEQPPFTGYIISVGDTYMTVANTPTKEEALEGNWGDLVDQGKILIVPVPKNEVYAVGEKVNVFYQLAHFSNPPIAILPTIEKVSE</sequence>
<name>A0A6C0QML7_9BACL</name>
<accession>A0A6C0QML7</accession>
<reference evidence="2 3" key="1">
    <citation type="journal article" date="2020" name="Int. J. Med. Microbiol.">
        <title>Discovery of Paenibacillus larvae ERIC V: Phenotypic and genomic comparison to genotypes ERIC I-IV reveal different inventories of virulence factors which correlate with epidemiological prevalences of American Foulbrood.</title>
        <authorList>
            <person name="Beims H."/>
            <person name="Bunk B."/>
            <person name="Erler S."/>
            <person name="Mohr K.I."/>
            <person name="Sproer C."/>
            <person name="Pradella S."/>
            <person name="Gunther G."/>
            <person name="Rohde M."/>
            <person name="von der Ohe W."/>
            <person name="Steinert M."/>
        </authorList>
    </citation>
    <scope>NUCLEOTIDE SEQUENCE [LARGE SCALE GENOMIC DNA]</scope>
    <source>
        <strain evidence="2">Eric_V</strain>
    </source>
</reference>
<dbReference type="RefSeq" id="WP_023485051.1">
    <property type="nucleotide sequence ID" value="NZ_CP019651.1"/>
</dbReference>
<dbReference type="AlphaFoldDB" id="A0A6C0QML7"/>
<keyword evidence="1" id="KW-0732">Signal</keyword>
<protein>
    <recommendedName>
        <fullName evidence="4">DUF3221 domain-containing protein</fullName>
    </recommendedName>
</protein>
<proteinExistence type="predicted"/>
<evidence type="ECO:0000256" key="1">
    <source>
        <dbReference type="SAM" id="SignalP"/>
    </source>
</evidence>
<evidence type="ECO:0000313" key="2">
    <source>
        <dbReference type="EMBL" id="QHZ49518.1"/>
    </source>
</evidence>
<organism evidence="2 3">
    <name type="scientific">Paenibacillus larvae subsp. larvae</name>
    <dbReference type="NCBI Taxonomy" id="147375"/>
    <lineage>
        <taxon>Bacteria</taxon>
        <taxon>Bacillati</taxon>
        <taxon>Bacillota</taxon>
        <taxon>Bacilli</taxon>
        <taxon>Bacillales</taxon>
        <taxon>Paenibacillaceae</taxon>
        <taxon>Paenibacillus</taxon>
    </lineage>
</organism>
<dbReference type="EMBL" id="CP019717">
    <property type="protein sequence ID" value="QHZ49518.1"/>
    <property type="molecule type" value="Genomic_DNA"/>
</dbReference>